<organism evidence="1 2">
    <name type="scientific">Epilithonimonas xixisoli</name>
    <dbReference type="NCBI Taxonomy" id="1476462"/>
    <lineage>
        <taxon>Bacteria</taxon>
        <taxon>Pseudomonadati</taxon>
        <taxon>Bacteroidota</taxon>
        <taxon>Flavobacteriia</taxon>
        <taxon>Flavobacteriales</taxon>
        <taxon>Weeksellaceae</taxon>
        <taxon>Chryseobacterium group</taxon>
        <taxon>Epilithonimonas</taxon>
    </lineage>
</organism>
<protein>
    <submittedName>
        <fullName evidence="1">Uncharacterized protein</fullName>
    </submittedName>
</protein>
<gene>
    <name evidence="1" type="ORF">B0I22_2284</name>
</gene>
<dbReference type="EMBL" id="SOEO01000002">
    <property type="protein sequence ID" value="TDX84653.1"/>
    <property type="molecule type" value="Genomic_DNA"/>
</dbReference>
<name>A0A4R8I6Q1_9FLAO</name>
<dbReference type="RefSeq" id="WP_133944669.1">
    <property type="nucleotide sequence ID" value="NZ_SOEO01000002.1"/>
</dbReference>
<sequence length="142" mass="17332">MKNRFLLIFLVLFLCYSCEKKQEYQAPDEDLTTLVELALNLCDGNKERGFLKDKKSFYIQFYNFKNPLKREIRFRKRIVDLDAEKYKGKNYECLITLIKYKKISPTKFYIYYKFEGSHIDRESFIEYKNNKWVSEKCISIMY</sequence>
<reference evidence="1 2" key="1">
    <citation type="submission" date="2019-03" db="EMBL/GenBank/DDBJ databases">
        <title>Genomic Encyclopedia of Type Strains, Phase III (KMG-III): the genomes of soil and plant-associated and newly described type strains.</title>
        <authorList>
            <person name="Whitman W."/>
        </authorList>
    </citation>
    <scope>NUCLEOTIDE SEQUENCE [LARGE SCALE GENOMIC DNA]</scope>
    <source>
        <strain evidence="1 2">CGMCC 1.12802</strain>
    </source>
</reference>
<evidence type="ECO:0000313" key="2">
    <source>
        <dbReference type="Proteomes" id="UP000295313"/>
    </source>
</evidence>
<comment type="caution">
    <text evidence="1">The sequence shown here is derived from an EMBL/GenBank/DDBJ whole genome shotgun (WGS) entry which is preliminary data.</text>
</comment>
<proteinExistence type="predicted"/>
<accession>A0A4R8I6Q1</accession>
<dbReference type="AlphaFoldDB" id="A0A4R8I6Q1"/>
<dbReference type="Proteomes" id="UP000295313">
    <property type="component" value="Unassembled WGS sequence"/>
</dbReference>
<evidence type="ECO:0000313" key="1">
    <source>
        <dbReference type="EMBL" id="TDX84653.1"/>
    </source>
</evidence>
<keyword evidence="2" id="KW-1185">Reference proteome</keyword>